<comment type="caution">
    <text evidence="2">The sequence shown here is derived from an EMBL/GenBank/DDBJ whole genome shotgun (WGS) entry which is preliminary data.</text>
</comment>
<protein>
    <submittedName>
        <fullName evidence="2">ATP-grasp domain-containing protein</fullName>
    </submittedName>
</protein>
<evidence type="ECO:0000259" key="1">
    <source>
        <dbReference type="Pfam" id="PF18299"/>
    </source>
</evidence>
<keyword evidence="3" id="KW-1185">Reference proteome</keyword>
<sequence length="249" mass="28074">MHKPILLIPEKTDPETEQVFEAWTKNGGQIKRLGKYWIRDEELARQQIAIYGNQAFSLVLAQIYNVELLSPDDSLIARLDQAWTKRIIQLKLIDQLTESDFPVFIKPVIPKMFMAGVFQTLNDFMQVAGGLEDTEKVLVSTIISDIKAEARCYVKDGMVKDLALYEGEADLTSATQFVLDFMDSNKKDLPKVVVIDIACSDIAGWFILEFNACWGAGLNSCKAENVIDCIIEATVNSREDPTYDPKSFH</sequence>
<dbReference type="Proteomes" id="UP000677244">
    <property type="component" value="Unassembled WGS sequence"/>
</dbReference>
<accession>A0ABS3YMS4</accession>
<name>A0ABS3YMS4_9BACT</name>
<feature type="domain" description="ATP-grasp" evidence="1">
    <location>
        <begin position="84"/>
        <end position="228"/>
    </location>
</feature>
<evidence type="ECO:0000313" key="3">
    <source>
        <dbReference type="Proteomes" id="UP000677244"/>
    </source>
</evidence>
<dbReference type="EMBL" id="JAGHKO010000001">
    <property type="protein sequence ID" value="MBO9198897.1"/>
    <property type="molecule type" value="Genomic_DNA"/>
</dbReference>
<evidence type="ECO:0000313" key="2">
    <source>
        <dbReference type="EMBL" id="MBO9198897.1"/>
    </source>
</evidence>
<proteinExistence type="predicted"/>
<dbReference type="Pfam" id="PF18299">
    <property type="entry name" value="R2K_2"/>
    <property type="match status" value="1"/>
</dbReference>
<gene>
    <name evidence="2" type="ORF">J7I42_01395</name>
</gene>
<dbReference type="InterPro" id="IPR041261">
    <property type="entry name" value="R2K_2"/>
</dbReference>
<dbReference type="RefSeq" id="WP_209136981.1">
    <property type="nucleotide sequence ID" value="NZ_JAGHKO010000001.1"/>
</dbReference>
<organism evidence="2 3">
    <name type="scientific">Niastella soli</name>
    <dbReference type="NCBI Taxonomy" id="2821487"/>
    <lineage>
        <taxon>Bacteria</taxon>
        <taxon>Pseudomonadati</taxon>
        <taxon>Bacteroidota</taxon>
        <taxon>Chitinophagia</taxon>
        <taxon>Chitinophagales</taxon>
        <taxon>Chitinophagaceae</taxon>
        <taxon>Niastella</taxon>
    </lineage>
</organism>
<reference evidence="2 3" key="1">
    <citation type="submission" date="2021-03" db="EMBL/GenBank/DDBJ databases">
        <title>Assistant Professor.</title>
        <authorList>
            <person name="Huq M.A."/>
        </authorList>
    </citation>
    <scope>NUCLEOTIDE SEQUENCE [LARGE SCALE GENOMIC DNA]</scope>
    <source>
        <strain evidence="2 3">MAH-29</strain>
    </source>
</reference>